<proteinExistence type="predicted"/>
<dbReference type="Proteomes" id="UP000176527">
    <property type="component" value="Unassembled WGS sequence"/>
</dbReference>
<evidence type="ECO:0000313" key="2">
    <source>
        <dbReference type="Proteomes" id="UP000176527"/>
    </source>
</evidence>
<reference evidence="1 2" key="1">
    <citation type="journal article" date="2016" name="Nat. Commun.">
        <title>Thousands of microbial genomes shed light on interconnected biogeochemical processes in an aquifer system.</title>
        <authorList>
            <person name="Anantharaman K."/>
            <person name="Brown C.T."/>
            <person name="Hug L.A."/>
            <person name="Sharon I."/>
            <person name="Castelle C.J."/>
            <person name="Probst A.J."/>
            <person name="Thomas B.C."/>
            <person name="Singh A."/>
            <person name="Wilkins M.J."/>
            <person name="Karaoz U."/>
            <person name="Brodie E.L."/>
            <person name="Williams K.H."/>
            <person name="Hubbard S.S."/>
            <person name="Banfield J.F."/>
        </authorList>
    </citation>
    <scope>NUCLEOTIDE SEQUENCE [LARGE SCALE GENOMIC DNA]</scope>
</reference>
<name>A0A1F5KA68_9BACT</name>
<organism evidence="1 2">
    <name type="scientific">Candidatus Daviesbacteria bacterium RIFCSPHIGHO2_12_FULL_37_11</name>
    <dbReference type="NCBI Taxonomy" id="1797777"/>
    <lineage>
        <taxon>Bacteria</taxon>
        <taxon>Candidatus Daviesiibacteriota</taxon>
    </lineage>
</organism>
<protein>
    <submittedName>
        <fullName evidence="1">Uncharacterized protein</fullName>
    </submittedName>
</protein>
<dbReference type="AlphaFoldDB" id="A0A1F5KA68"/>
<gene>
    <name evidence="1" type="ORF">A3F00_04620</name>
</gene>
<dbReference type="EMBL" id="MFDE01000038">
    <property type="protein sequence ID" value="OGE37705.1"/>
    <property type="molecule type" value="Genomic_DNA"/>
</dbReference>
<accession>A0A1F5KA68</accession>
<evidence type="ECO:0000313" key="1">
    <source>
        <dbReference type="EMBL" id="OGE37705.1"/>
    </source>
</evidence>
<comment type="caution">
    <text evidence="1">The sequence shown here is derived from an EMBL/GenBank/DDBJ whole genome shotgun (WGS) entry which is preliminary data.</text>
</comment>
<sequence>MELLGRIFGHHAPREEAPPAPPSAELIELISRWRDQVDNRKDTETTTATGELLQTLANNPELLPFSSFKFVRDGNRIVMNLGGRAHKDIAREGGLQYVDDAGEVRRDLKQKNTLSVCLNSMSLHVYPNKKNRPETVKVLRKIAPGINIEADVSHGVYL</sequence>